<dbReference type="PANTHER" id="PTHR10283">
    <property type="entry name" value="SOLUTE CARRIER FAMILY 13 MEMBER"/>
    <property type="match status" value="1"/>
</dbReference>
<keyword evidence="5 6" id="KW-0472">Membrane</keyword>
<dbReference type="GO" id="GO:0005886">
    <property type="term" value="C:plasma membrane"/>
    <property type="evidence" value="ECO:0007669"/>
    <property type="project" value="TreeGrafter"/>
</dbReference>
<feature type="transmembrane region" description="Helical" evidence="6">
    <location>
        <begin position="483"/>
        <end position="501"/>
    </location>
</feature>
<feature type="transmembrane region" description="Helical" evidence="6">
    <location>
        <begin position="299"/>
        <end position="325"/>
    </location>
</feature>
<organism evidence="8 9">
    <name type="scientific">Desulfitobacterium hafniense DP7</name>
    <dbReference type="NCBI Taxonomy" id="537010"/>
    <lineage>
        <taxon>Bacteria</taxon>
        <taxon>Bacillati</taxon>
        <taxon>Bacillota</taxon>
        <taxon>Clostridia</taxon>
        <taxon>Eubacteriales</taxon>
        <taxon>Desulfitobacteriaceae</taxon>
        <taxon>Desulfitobacterium</taxon>
    </lineage>
</organism>
<protein>
    <submittedName>
        <fullName evidence="8">Citrate transporter</fullName>
    </submittedName>
</protein>
<evidence type="ECO:0000313" key="8">
    <source>
        <dbReference type="EMBL" id="EHL08657.1"/>
    </source>
</evidence>
<evidence type="ECO:0000256" key="2">
    <source>
        <dbReference type="ARBA" id="ARBA00022448"/>
    </source>
</evidence>
<feature type="transmembrane region" description="Helical" evidence="6">
    <location>
        <begin position="210"/>
        <end position="237"/>
    </location>
</feature>
<dbReference type="Proteomes" id="UP000004416">
    <property type="component" value="Unassembled WGS sequence"/>
</dbReference>
<keyword evidence="3 6" id="KW-0812">Transmembrane</keyword>
<feature type="domain" description="Citrate transporter-like" evidence="7">
    <location>
        <begin position="130"/>
        <end position="509"/>
    </location>
</feature>
<keyword evidence="2" id="KW-0813">Transport</keyword>
<comment type="subcellular location">
    <subcellularLocation>
        <location evidence="1">Membrane</location>
        <topology evidence="1">Multi-pass membrane protein</topology>
    </subcellularLocation>
</comment>
<evidence type="ECO:0000256" key="3">
    <source>
        <dbReference type="ARBA" id="ARBA00022692"/>
    </source>
</evidence>
<feature type="transmembrane region" description="Helical" evidence="6">
    <location>
        <begin position="355"/>
        <end position="373"/>
    </location>
</feature>
<name>G9XI64_DESHA</name>
<evidence type="ECO:0000313" key="9">
    <source>
        <dbReference type="Proteomes" id="UP000004416"/>
    </source>
</evidence>
<evidence type="ECO:0000259" key="7">
    <source>
        <dbReference type="Pfam" id="PF03600"/>
    </source>
</evidence>
<evidence type="ECO:0000256" key="6">
    <source>
        <dbReference type="SAM" id="Phobius"/>
    </source>
</evidence>
<dbReference type="GO" id="GO:0022857">
    <property type="term" value="F:transmembrane transporter activity"/>
    <property type="evidence" value="ECO:0007669"/>
    <property type="project" value="TreeGrafter"/>
</dbReference>
<keyword evidence="4 6" id="KW-1133">Transmembrane helix</keyword>
<gene>
    <name evidence="8" type="ORF">HMPREF0322_00640</name>
</gene>
<dbReference type="EMBL" id="AFZX01000018">
    <property type="protein sequence ID" value="EHL08657.1"/>
    <property type="molecule type" value="Genomic_DNA"/>
</dbReference>
<feature type="transmembrane region" description="Helical" evidence="6">
    <location>
        <begin position="456"/>
        <end position="476"/>
    </location>
</feature>
<comment type="caution">
    <text evidence="8">The sequence shown here is derived from an EMBL/GenBank/DDBJ whole genome shotgun (WGS) entry which is preliminary data.</text>
</comment>
<sequence length="572" mass="63580">MMTITNIKFTAVCYSVILKEKVRIFTCACSLKFSYYLYGIRLPKQFQRFYGLLLMRRFTERSLFFMANAETQTMNLDPRTPLFTKADRMMYIHSAIGFAIMAIFWLAPAAAPLTPIGMKLVGIFLGMVYLWSTVSCLWPSVLGLFLIGLSGFAGQGFAGMKAVVLTGFGNDTVVMMLFIMVLFGAMDEVGCTQYIARWFLTRKIITGRPFAFLAVFYLGCYVLSTLVSPITSLLLLWPVSLKIMKTLGVERTDKIWPIFFVGMFFISAIGMPFFPFLSAQLVVLSAFDAMTKGTMPVPYLPYMALNFIMSMLLIVTFLGAVKFIFRPDISKLKAIDAERIAEQEKLPPMNIQQKIMMAVLPIFILMLLAPSFLPKSLAIVKLLGSLGTIGVAMFWIAILCFIRIGGKPIINFKEVAYRQLSWDVFFLVAAAVYAANAISHESTGVNAFVIQLLNPILGDASEMVFVAILFTAAIVLTNFANNAAMAIILMPIILAFCGQLGLPPIPIAMGVTQLVFLAMLTPAACPHASMMFGRKDIYEVKDIMKYGFPMVTIGLLYFIFIGYPLAKFLFGA</sequence>
<reference evidence="8 9" key="1">
    <citation type="submission" date="2011-08" db="EMBL/GenBank/DDBJ databases">
        <authorList>
            <person name="Weinstock G."/>
            <person name="Sodergren E."/>
            <person name="Clifton S."/>
            <person name="Fulton L."/>
            <person name="Fulton B."/>
            <person name="Courtney L."/>
            <person name="Fronick C."/>
            <person name="Harrison M."/>
            <person name="Strong C."/>
            <person name="Farmer C."/>
            <person name="Delahaunty K."/>
            <person name="Markovic C."/>
            <person name="Hall O."/>
            <person name="Minx P."/>
            <person name="Tomlinson C."/>
            <person name="Mitreva M."/>
            <person name="Hou S."/>
            <person name="Chen J."/>
            <person name="Wollam A."/>
            <person name="Pepin K.H."/>
            <person name="Johnson M."/>
            <person name="Bhonagiri V."/>
            <person name="Zhang X."/>
            <person name="Suruliraj S."/>
            <person name="Warren W."/>
            <person name="Chinwalla A."/>
            <person name="Mardis E.R."/>
            <person name="Wilson R.K."/>
        </authorList>
    </citation>
    <scope>NUCLEOTIDE SEQUENCE [LARGE SCALE GENOMIC DNA]</scope>
    <source>
        <strain evidence="8 9">DP7</strain>
    </source>
</reference>
<feature type="transmembrane region" description="Helical" evidence="6">
    <location>
        <begin position="128"/>
        <end position="150"/>
    </location>
</feature>
<evidence type="ECO:0000256" key="5">
    <source>
        <dbReference type="ARBA" id="ARBA00023136"/>
    </source>
</evidence>
<feature type="transmembrane region" description="Helical" evidence="6">
    <location>
        <begin position="416"/>
        <end position="436"/>
    </location>
</feature>
<feature type="transmembrane region" description="Helical" evidence="6">
    <location>
        <begin position="379"/>
        <end position="404"/>
    </location>
</feature>
<accession>G9XI64</accession>
<feature type="transmembrane region" description="Helical" evidence="6">
    <location>
        <begin position="162"/>
        <end position="185"/>
    </location>
</feature>
<feature type="transmembrane region" description="Helical" evidence="6">
    <location>
        <begin position="507"/>
        <end position="525"/>
    </location>
</feature>
<evidence type="ECO:0000256" key="1">
    <source>
        <dbReference type="ARBA" id="ARBA00004141"/>
    </source>
</evidence>
<feature type="transmembrane region" description="Helical" evidence="6">
    <location>
        <begin position="546"/>
        <end position="566"/>
    </location>
</feature>
<feature type="transmembrane region" description="Helical" evidence="6">
    <location>
        <begin position="258"/>
        <end position="287"/>
    </location>
</feature>
<evidence type="ECO:0000256" key="4">
    <source>
        <dbReference type="ARBA" id="ARBA00022989"/>
    </source>
</evidence>
<dbReference type="Pfam" id="PF03600">
    <property type="entry name" value="CitMHS"/>
    <property type="match status" value="1"/>
</dbReference>
<dbReference type="AlphaFoldDB" id="G9XI64"/>
<proteinExistence type="predicted"/>
<dbReference type="PANTHER" id="PTHR10283:SF125">
    <property type="entry name" value="MG(2+)_CITRATE COMPLEX SECONDARY TRANSPORTER"/>
    <property type="match status" value="1"/>
</dbReference>
<dbReference type="PATRIC" id="fig|537010.4.peg.593"/>
<dbReference type="HOGENOM" id="CLU_043251_0_0_9"/>
<dbReference type="InterPro" id="IPR004680">
    <property type="entry name" value="Cit_transptr-like_dom"/>
</dbReference>
<feature type="transmembrane region" description="Helical" evidence="6">
    <location>
        <begin position="89"/>
        <end position="108"/>
    </location>
</feature>